<dbReference type="EMBL" id="QGLC01000018">
    <property type="protein sequence ID" value="RAL68931.1"/>
    <property type="molecule type" value="Genomic_DNA"/>
</dbReference>
<evidence type="ECO:0000313" key="4">
    <source>
        <dbReference type="Proteomes" id="UP000249146"/>
    </source>
</evidence>
<organism evidence="1 4">
    <name type="scientific">Dehalococcoides mccartyi</name>
    <dbReference type="NCBI Taxonomy" id="61435"/>
    <lineage>
        <taxon>Bacteria</taxon>
        <taxon>Bacillati</taxon>
        <taxon>Chloroflexota</taxon>
        <taxon>Dehalococcoidia</taxon>
        <taxon>Dehalococcoidales</taxon>
        <taxon>Dehalococcoidaceae</taxon>
        <taxon>Dehalococcoides</taxon>
    </lineage>
</organism>
<name>A0A328ENL3_9CHLR</name>
<gene>
    <name evidence="2" type="ORF">C1G86_1441</name>
    <name evidence="1" type="ORF">C1G87_1405</name>
</gene>
<evidence type="ECO:0000313" key="3">
    <source>
        <dbReference type="Proteomes" id="UP000248786"/>
    </source>
</evidence>
<evidence type="ECO:0000313" key="2">
    <source>
        <dbReference type="EMBL" id="RAL70116.1"/>
    </source>
</evidence>
<dbReference type="EMBL" id="QGLD01000016">
    <property type="protein sequence ID" value="RAL70116.1"/>
    <property type="molecule type" value="Genomic_DNA"/>
</dbReference>
<comment type="caution">
    <text evidence="1">The sequence shown here is derived from an EMBL/GenBank/DDBJ whole genome shotgun (WGS) entry which is preliminary data.</text>
</comment>
<accession>A0A328ENL3</accession>
<dbReference type="Proteomes" id="UP000248786">
    <property type="component" value="Unassembled WGS sequence"/>
</dbReference>
<dbReference type="AlphaFoldDB" id="A0A328ENL3"/>
<sequence>MEIVLSLQNLSSRYPWDRANQKVMERRTGIQTRSCIPAGYHATYHTRGAF</sequence>
<proteinExistence type="predicted"/>
<dbReference type="Proteomes" id="UP000249146">
    <property type="component" value="Unassembled WGS sequence"/>
</dbReference>
<evidence type="ECO:0000313" key="1">
    <source>
        <dbReference type="EMBL" id="RAL68931.1"/>
    </source>
</evidence>
<protein>
    <submittedName>
        <fullName evidence="1">Uncharacterized protein</fullName>
    </submittedName>
</protein>
<reference evidence="3 4" key="1">
    <citation type="submission" date="2018-05" db="EMBL/GenBank/DDBJ databases">
        <title>Draft genome sequences of Dehalococcoides mccartyi strains RC and KS.</title>
        <authorList>
            <person name="Higgins S.A."/>
            <person name="Padilla-Crespo E."/>
            <person name="Loeffler F.E."/>
        </authorList>
    </citation>
    <scope>NUCLEOTIDE SEQUENCE [LARGE SCALE GENOMIC DNA]</scope>
    <source>
        <strain evidence="2 3">KS</strain>
        <strain evidence="1 4">RC</strain>
    </source>
</reference>